<protein>
    <submittedName>
        <fullName evidence="3">SAM-dependent methyltransferase</fullName>
    </submittedName>
</protein>
<accession>A0A1W6A0B9</accession>
<dbReference type="PANTHER" id="PTHR43460">
    <property type="entry name" value="METHYLTRANSFERASE"/>
    <property type="match status" value="1"/>
</dbReference>
<dbReference type="Pfam" id="PF08241">
    <property type="entry name" value="Methyltransf_11"/>
    <property type="match status" value="1"/>
</dbReference>
<dbReference type="SUPFAM" id="SSF53335">
    <property type="entry name" value="S-adenosyl-L-methionine-dependent methyltransferases"/>
    <property type="match status" value="1"/>
</dbReference>
<evidence type="ECO:0000313" key="4">
    <source>
        <dbReference type="Proteomes" id="UP000192527"/>
    </source>
</evidence>
<dbReference type="STRING" id="402384.HM131_00020"/>
<dbReference type="AlphaFoldDB" id="A0A1W6A0B9"/>
<dbReference type="EMBL" id="CP020772">
    <property type="protein sequence ID" value="ARI79056.1"/>
    <property type="molecule type" value="Genomic_DNA"/>
</dbReference>
<keyword evidence="3" id="KW-0489">Methyltransferase</keyword>
<dbReference type="InterPro" id="IPR029063">
    <property type="entry name" value="SAM-dependent_MTases_sf"/>
</dbReference>
<proteinExistence type="predicted"/>
<dbReference type="Gene3D" id="3.40.50.150">
    <property type="entry name" value="Vaccinia Virus protein VP39"/>
    <property type="match status" value="1"/>
</dbReference>
<dbReference type="RefSeq" id="WP_085026788.1">
    <property type="nucleotide sequence ID" value="NZ_CP020772.1"/>
</dbReference>
<evidence type="ECO:0000313" key="2">
    <source>
        <dbReference type="EMBL" id="ARI75332.1"/>
    </source>
</evidence>
<keyword evidence="4" id="KW-1185">Reference proteome</keyword>
<feature type="domain" description="Methyltransferase type 11" evidence="1">
    <location>
        <begin position="56"/>
        <end position="142"/>
    </location>
</feature>
<keyword evidence="3" id="KW-0808">Transferase</keyword>
<evidence type="ECO:0000259" key="1">
    <source>
        <dbReference type="Pfam" id="PF08241"/>
    </source>
</evidence>
<dbReference type="GO" id="GO:0032259">
    <property type="term" value="P:methylation"/>
    <property type="evidence" value="ECO:0007669"/>
    <property type="project" value="UniProtKB-KW"/>
</dbReference>
<sequence>MKRDELFLEELKEMDEEFSGWDFSYVSGTGRIQSGALSWSYGSKVRRLMRNTEAMLDMGTGGGEFLSQLRPLPDYTAATEGYEPNLPVAKNRLEPLGVKIVQINEDDKLPFEDNRFDLIVNKHESFDPSEVKRVLKPGGTFLTQQVGGLDCLQINEALHAKENQYKDWNLTEAMNGLKAQEFKVVTIREDYPVQRFFDIGALVYYLKAIPWQVPDFNLEDYQDELYSINEIIKDRGYFEVRQHRFLIQAER</sequence>
<dbReference type="KEGG" id="hmn:HM131_00020"/>
<dbReference type="InterPro" id="IPR052939">
    <property type="entry name" value="23S_rRNA_MeTrnsfrase_RlmA"/>
</dbReference>
<dbReference type="OrthoDB" id="9795864at2"/>
<name>A0A1W6A0B9_9BACI</name>
<evidence type="ECO:0000313" key="3">
    <source>
        <dbReference type="EMBL" id="ARI79056.1"/>
    </source>
</evidence>
<dbReference type="PANTHER" id="PTHR43460:SF1">
    <property type="entry name" value="METHYLTRANSFERASE TYPE 11 DOMAIN-CONTAINING PROTEIN"/>
    <property type="match status" value="1"/>
</dbReference>
<dbReference type="EMBL" id="CP020772">
    <property type="protein sequence ID" value="ARI75332.1"/>
    <property type="molecule type" value="Genomic_DNA"/>
</dbReference>
<dbReference type="Proteomes" id="UP000192527">
    <property type="component" value="Chromosome"/>
</dbReference>
<dbReference type="GO" id="GO:0008757">
    <property type="term" value="F:S-adenosylmethionine-dependent methyltransferase activity"/>
    <property type="evidence" value="ECO:0007669"/>
    <property type="project" value="InterPro"/>
</dbReference>
<dbReference type="KEGG" id="hmn:HM131_20470"/>
<gene>
    <name evidence="2" type="ORF">HM131_00020</name>
    <name evidence="3" type="ORF">HM131_20470</name>
</gene>
<reference evidence="3 4" key="1">
    <citation type="submission" date="2017-04" db="EMBL/GenBank/DDBJ databases">
        <title>The whole genome sequencing and assembly of Halobacillus mangrovi strain.</title>
        <authorList>
            <person name="Lee S.-J."/>
            <person name="Park M.-K."/>
            <person name="Kim J.-Y."/>
            <person name="Lee Y.-J."/>
            <person name="Yi H."/>
            <person name="Bahn Y.-S."/>
            <person name="Kim J.F."/>
            <person name="Lee D.-W."/>
        </authorList>
    </citation>
    <scope>NUCLEOTIDE SEQUENCE [LARGE SCALE GENOMIC DNA]</scope>
    <source>
        <strain evidence="3 4">KTB 131</strain>
    </source>
</reference>
<organism evidence="3 4">
    <name type="scientific">Halobacillus mangrovi</name>
    <dbReference type="NCBI Taxonomy" id="402384"/>
    <lineage>
        <taxon>Bacteria</taxon>
        <taxon>Bacillati</taxon>
        <taxon>Bacillota</taxon>
        <taxon>Bacilli</taxon>
        <taxon>Bacillales</taxon>
        <taxon>Bacillaceae</taxon>
        <taxon>Halobacillus</taxon>
    </lineage>
</organism>
<dbReference type="CDD" id="cd02440">
    <property type="entry name" value="AdoMet_MTases"/>
    <property type="match status" value="1"/>
</dbReference>
<dbReference type="InterPro" id="IPR013216">
    <property type="entry name" value="Methyltransf_11"/>
</dbReference>